<protein>
    <recommendedName>
        <fullName evidence="8">GDSL esterase/lipase</fullName>
    </recommendedName>
</protein>
<evidence type="ECO:0000256" key="1">
    <source>
        <dbReference type="ARBA" id="ARBA00008668"/>
    </source>
</evidence>
<evidence type="ECO:0008006" key="8">
    <source>
        <dbReference type="Google" id="ProtNLM"/>
    </source>
</evidence>
<reference evidence="6" key="2">
    <citation type="submission" date="2020-10" db="EMBL/GenBank/DDBJ databases">
        <authorList>
            <person name="Cooper E.A."/>
            <person name="Brenton Z.W."/>
            <person name="Flinn B.S."/>
            <person name="Jenkins J."/>
            <person name="Shu S."/>
            <person name="Flowers D."/>
            <person name="Luo F."/>
            <person name="Wang Y."/>
            <person name="Xia P."/>
            <person name="Barry K."/>
            <person name="Daum C."/>
            <person name="Lipzen A."/>
            <person name="Yoshinaga Y."/>
            <person name="Schmutz J."/>
            <person name="Saski C."/>
            <person name="Vermerris W."/>
            <person name="Kresovich S."/>
        </authorList>
    </citation>
    <scope>NUCLEOTIDE SEQUENCE</scope>
</reference>
<keyword evidence="2 5" id="KW-0732">Signal</keyword>
<evidence type="ECO:0000256" key="2">
    <source>
        <dbReference type="ARBA" id="ARBA00022729"/>
    </source>
</evidence>
<dbReference type="GO" id="GO:0016788">
    <property type="term" value="F:hydrolase activity, acting on ester bonds"/>
    <property type="evidence" value="ECO:0007669"/>
    <property type="project" value="InterPro"/>
</dbReference>
<proteinExistence type="inferred from homology"/>
<dbReference type="OMA" id="IQMATSM"/>
<name>A0A921R8Z8_SORBI</name>
<evidence type="ECO:0000313" key="7">
    <source>
        <dbReference type="Proteomes" id="UP000807115"/>
    </source>
</evidence>
<dbReference type="Gramene" id="EES02254">
    <property type="protein sequence ID" value="EES02254"/>
    <property type="gene ID" value="SORBI_3003G020400"/>
</dbReference>
<dbReference type="EMBL" id="CM027682">
    <property type="protein sequence ID" value="KAG0535936.1"/>
    <property type="molecule type" value="Genomic_DNA"/>
</dbReference>
<reference evidence="6" key="1">
    <citation type="journal article" date="2019" name="BMC Genomics">
        <title>A new reference genome for Sorghum bicolor reveals high levels of sequence similarity between sweet and grain genotypes: implications for the genetics of sugar metabolism.</title>
        <authorList>
            <person name="Cooper E.A."/>
            <person name="Brenton Z.W."/>
            <person name="Flinn B.S."/>
            <person name="Jenkins J."/>
            <person name="Shu S."/>
            <person name="Flowers D."/>
            <person name="Luo F."/>
            <person name="Wang Y."/>
            <person name="Xia P."/>
            <person name="Barry K."/>
            <person name="Daum C."/>
            <person name="Lipzen A."/>
            <person name="Yoshinaga Y."/>
            <person name="Schmutz J."/>
            <person name="Saski C."/>
            <person name="Vermerris W."/>
            <person name="Kresovich S."/>
        </authorList>
    </citation>
    <scope>NUCLEOTIDE SEQUENCE</scope>
</reference>
<dbReference type="PANTHER" id="PTHR22835">
    <property type="entry name" value="ZINC FINGER FYVE DOMAIN CONTAINING PROTEIN"/>
    <property type="match status" value="1"/>
</dbReference>
<dbReference type="Gene3D" id="3.40.50.1110">
    <property type="entry name" value="SGNH hydrolase"/>
    <property type="match status" value="1"/>
</dbReference>
<feature type="chain" id="PRO_5037908912" description="GDSL esterase/lipase" evidence="5">
    <location>
        <begin position="26"/>
        <end position="377"/>
    </location>
</feature>
<accession>A0A921R8Z8</accession>
<dbReference type="InterPro" id="IPR035669">
    <property type="entry name" value="SGNH_plant_lipase-like"/>
</dbReference>
<dbReference type="PANTHER" id="PTHR22835:SF681">
    <property type="entry name" value="OS01G0216300 PROTEIN"/>
    <property type="match status" value="1"/>
</dbReference>
<dbReference type="Pfam" id="PF00657">
    <property type="entry name" value="Lipase_GDSL"/>
    <property type="match status" value="1"/>
</dbReference>
<dbReference type="InterPro" id="IPR001087">
    <property type="entry name" value="GDSL"/>
</dbReference>
<dbReference type="InterPro" id="IPR036514">
    <property type="entry name" value="SGNH_hydro_sf"/>
</dbReference>
<evidence type="ECO:0000256" key="4">
    <source>
        <dbReference type="ARBA" id="ARBA00023180"/>
    </source>
</evidence>
<evidence type="ECO:0000256" key="3">
    <source>
        <dbReference type="ARBA" id="ARBA00022801"/>
    </source>
</evidence>
<feature type="signal peptide" evidence="5">
    <location>
        <begin position="1"/>
        <end position="25"/>
    </location>
</feature>
<organism evidence="6 7">
    <name type="scientific">Sorghum bicolor</name>
    <name type="common">Sorghum</name>
    <name type="synonym">Sorghum vulgare</name>
    <dbReference type="NCBI Taxonomy" id="4558"/>
    <lineage>
        <taxon>Eukaryota</taxon>
        <taxon>Viridiplantae</taxon>
        <taxon>Streptophyta</taxon>
        <taxon>Embryophyta</taxon>
        <taxon>Tracheophyta</taxon>
        <taxon>Spermatophyta</taxon>
        <taxon>Magnoliopsida</taxon>
        <taxon>Liliopsida</taxon>
        <taxon>Poales</taxon>
        <taxon>Poaceae</taxon>
        <taxon>PACMAD clade</taxon>
        <taxon>Panicoideae</taxon>
        <taxon>Andropogonodae</taxon>
        <taxon>Andropogoneae</taxon>
        <taxon>Sorghinae</taxon>
        <taxon>Sorghum</taxon>
    </lineage>
</organism>
<dbReference type="AlphaFoldDB" id="A0A921R8Z8"/>
<keyword evidence="4" id="KW-0325">Glycoprotein</keyword>
<sequence length="377" mass="40693">MRSSIAAVAAVLLLFISCLLHGADAGGYRPKPFFTSIFSFGNSYTDTGNFVRLAAPIIPVIPFNNLPYGETFFRRPTGRASNGRLVLDFIADAFGLPFVPPSLDKSQSFSKGANFAVVGATALDLSYFQEHNITSVPPSLSVQIGWFQQLKPSLCSTPKQCDGYLGKSLFVMGEIGGNDYIYLLAANKTVAQTKSHVPTVVKAIAGGVERLINLGAKRIVVPGNLPMGCTPIILTLYASHSKSDYDEYGCLDRFNDLARYHNELLRREVQALQKKYKPTTKIAFADYFRPVVEFLQKPDEFGFNGGTALVACCGAGGRYNYNATAACGLAGATTCVDPSRALNWDGVHLTEKAYGAIAAAWLHGPDAEPTIVLDLAH</sequence>
<dbReference type="PROSITE" id="PS51257">
    <property type="entry name" value="PROKAR_LIPOPROTEIN"/>
    <property type="match status" value="1"/>
</dbReference>
<gene>
    <name evidence="6" type="ORF">BDA96_03G020600</name>
</gene>
<comment type="similarity">
    <text evidence="1">Belongs to the 'GDSL' lipolytic enzyme family.</text>
</comment>
<keyword evidence="3" id="KW-0378">Hydrolase</keyword>
<dbReference type="CDD" id="cd01837">
    <property type="entry name" value="SGNH_plant_lipase_like"/>
    <property type="match status" value="1"/>
</dbReference>
<dbReference type="Proteomes" id="UP000807115">
    <property type="component" value="Chromosome 3"/>
</dbReference>
<evidence type="ECO:0000313" key="6">
    <source>
        <dbReference type="EMBL" id="KAG0535936.1"/>
    </source>
</evidence>
<comment type="caution">
    <text evidence="6">The sequence shown here is derived from an EMBL/GenBank/DDBJ whole genome shotgun (WGS) entry which is preliminary data.</text>
</comment>
<evidence type="ECO:0000256" key="5">
    <source>
        <dbReference type="SAM" id="SignalP"/>
    </source>
</evidence>
<dbReference type="SUPFAM" id="SSF52266">
    <property type="entry name" value="SGNH hydrolase"/>
    <property type="match status" value="1"/>
</dbReference>